<keyword evidence="2" id="KW-1185">Reference proteome</keyword>
<evidence type="ECO:0000313" key="1">
    <source>
        <dbReference type="EMBL" id="SEQ13899.1"/>
    </source>
</evidence>
<dbReference type="Proteomes" id="UP000199427">
    <property type="component" value="Unassembled WGS sequence"/>
</dbReference>
<gene>
    <name evidence="1" type="ORF">SAMN05216362_10743</name>
</gene>
<organism evidence="1 2">
    <name type="scientific">Piscibacillus halophilus</name>
    <dbReference type="NCBI Taxonomy" id="571933"/>
    <lineage>
        <taxon>Bacteria</taxon>
        <taxon>Bacillati</taxon>
        <taxon>Bacillota</taxon>
        <taxon>Bacilli</taxon>
        <taxon>Bacillales</taxon>
        <taxon>Bacillaceae</taxon>
        <taxon>Piscibacillus</taxon>
    </lineage>
</organism>
<evidence type="ECO:0000313" key="2">
    <source>
        <dbReference type="Proteomes" id="UP000199427"/>
    </source>
</evidence>
<dbReference type="EMBL" id="FOES01000007">
    <property type="protein sequence ID" value="SEQ13899.1"/>
    <property type="molecule type" value="Genomic_DNA"/>
</dbReference>
<name>A0A1H9DKE0_9BACI</name>
<sequence>MYLFDTQLHSVMYKERYRRYEKQQEQVRKARNKR</sequence>
<dbReference type="AlphaFoldDB" id="A0A1H9DKE0"/>
<reference evidence="1 2" key="1">
    <citation type="submission" date="2016-10" db="EMBL/GenBank/DDBJ databases">
        <authorList>
            <person name="de Groot N.N."/>
        </authorList>
    </citation>
    <scope>NUCLEOTIDE SEQUENCE [LARGE SCALE GENOMIC DNA]</scope>
    <source>
        <strain evidence="1 2">DSM 21633</strain>
    </source>
</reference>
<accession>A0A1H9DKE0</accession>
<proteinExistence type="predicted"/>
<protein>
    <submittedName>
        <fullName evidence="1">Uncharacterized protein</fullName>
    </submittedName>
</protein>